<evidence type="ECO:0000313" key="3">
    <source>
        <dbReference type="Proteomes" id="UP001316803"/>
    </source>
</evidence>
<dbReference type="PANTHER" id="PTHR47098:SF1">
    <property type="entry name" value="PFKB FAMILY CARBOHYDRATE KINASE SUPERFAMILY (AFU_ORTHOLOGUE AFUA_4G09500)"/>
    <property type="match status" value="1"/>
</dbReference>
<dbReference type="InterPro" id="IPR011611">
    <property type="entry name" value="PfkB_dom"/>
</dbReference>
<feature type="domain" description="Carbohydrate kinase PfkB" evidence="1">
    <location>
        <begin position="31"/>
        <end position="319"/>
    </location>
</feature>
<accession>A0AAN8EDP7</accession>
<name>A0AAN8EDP7_9EURO</name>
<dbReference type="PANTHER" id="PTHR47098">
    <property type="entry name" value="PROTEIN MAK32"/>
    <property type="match status" value="1"/>
</dbReference>
<dbReference type="InterPro" id="IPR029056">
    <property type="entry name" value="Ribokinase-like"/>
</dbReference>
<proteinExistence type="predicted"/>
<comment type="caution">
    <text evidence="2">The sequence shown here is derived from an EMBL/GenBank/DDBJ whole genome shotgun (WGS) entry which is preliminary data.</text>
</comment>
<gene>
    <name evidence="2" type="ORF">OHC33_005767</name>
</gene>
<reference evidence="2 3" key="1">
    <citation type="submission" date="2022-12" db="EMBL/GenBank/DDBJ databases">
        <title>Genomic features and morphological characterization of a novel Knufia sp. strain isolated from spacecraft assembly facility.</title>
        <authorList>
            <person name="Teixeira M."/>
            <person name="Chander A.M."/>
            <person name="Stajich J.E."/>
            <person name="Venkateswaran K."/>
        </authorList>
    </citation>
    <scope>NUCLEOTIDE SEQUENCE [LARGE SCALE GENOMIC DNA]</scope>
    <source>
        <strain evidence="2 3">FJI-L2-BK-P2</strain>
    </source>
</reference>
<dbReference type="Proteomes" id="UP001316803">
    <property type="component" value="Unassembled WGS sequence"/>
</dbReference>
<keyword evidence="3" id="KW-1185">Reference proteome</keyword>
<organism evidence="2 3">
    <name type="scientific">Knufia fluminis</name>
    <dbReference type="NCBI Taxonomy" id="191047"/>
    <lineage>
        <taxon>Eukaryota</taxon>
        <taxon>Fungi</taxon>
        <taxon>Dikarya</taxon>
        <taxon>Ascomycota</taxon>
        <taxon>Pezizomycotina</taxon>
        <taxon>Eurotiomycetes</taxon>
        <taxon>Chaetothyriomycetidae</taxon>
        <taxon>Chaetothyriales</taxon>
        <taxon>Trichomeriaceae</taxon>
        <taxon>Knufia</taxon>
    </lineage>
</organism>
<dbReference type="Gene3D" id="3.40.1190.20">
    <property type="match status" value="1"/>
</dbReference>
<sequence length="351" mass="37747">MTTTPPPHRPLLTTLGLAVLDEIHFGNGTTAHNILGGSGSYCTAGARLFSPEPTNISWQVHAGTDFPRAIESQLNSWGINLRLRKSADRLSTRGLLVYEDDTFGAKSFRYTTPVHQVEPSDLVDTPMLNARAIHILASPEKLMSQVKQLSDLRRNADYATGPQNTESMIIWEPAPLSCLPENLSACFDAARVVDVFSPNHIELLQLFGIPSILFDRTVIESLAAAFLKSGVGKAGKGVIVVRAGEHGCLIMGEGVAAVWQGPYYDSKYAGCETGKIVDTTGAGNAFLGGFAVGYDLTGDLREAGRFGSVAASFMVEQVGLPGMSVDPETGVELWNGDDPRKRLEALRGRDN</sequence>
<evidence type="ECO:0000259" key="1">
    <source>
        <dbReference type="Pfam" id="PF00294"/>
    </source>
</evidence>
<evidence type="ECO:0000313" key="2">
    <source>
        <dbReference type="EMBL" id="KAK5953199.1"/>
    </source>
</evidence>
<protein>
    <recommendedName>
        <fullName evidence="1">Carbohydrate kinase PfkB domain-containing protein</fullName>
    </recommendedName>
</protein>
<dbReference type="SUPFAM" id="SSF53613">
    <property type="entry name" value="Ribokinase-like"/>
    <property type="match status" value="1"/>
</dbReference>
<dbReference type="EMBL" id="JAKLMC020000012">
    <property type="protein sequence ID" value="KAK5953199.1"/>
    <property type="molecule type" value="Genomic_DNA"/>
</dbReference>
<dbReference type="AlphaFoldDB" id="A0AAN8EDP7"/>
<dbReference type="Pfam" id="PF00294">
    <property type="entry name" value="PfkB"/>
    <property type="match status" value="1"/>
</dbReference>